<protein>
    <recommendedName>
        <fullName evidence="1">Novel toxin 10 domain-containing protein</fullName>
    </recommendedName>
</protein>
<dbReference type="RefSeq" id="WP_169464638.1">
    <property type="nucleotide sequence ID" value="NZ_JABBGG010000003.1"/>
</dbReference>
<dbReference type="EMBL" id="JABBGG010000003">
    <property type="protein sequence ID" value="NML60931.1"/>
    <property type="molecule type" value="Genomic_DNA"/>
</dbReference>
<accession>A0A848HM08</accession>
<dbReference type="Pfam" id="PF15520">
    <property type="entry name" value="Ntox10"/>
    <property type="match status" value="1"/>
</dbReference>
<evidence type="ECO:0000313" key="3">
    <source>
        <dbReference type="Proteomes" id="UP000583752"/>
    </source>
</evidence>
<name>A0A848HM08_9BURK</name>
<dbReference type="AlphaFoldDB" id="A0A848HM08"/>
<comment type="caution">
    <text evidence="2">The sequence shown here is derived from an EMBL/GenBank/DDBJ whole genome shotgun (WGS) entry which is preliminary data.</text>
</comment>
<dbReference type="Proteomes" id="UP000583752">
    <property type="component" value="Unassembled WGS sequence"/>
</dbReference>
<reference evidence="2 3" key="1">
    <citation type="submission" date="2020-04" db="EMBL/GenBank/DDBJ databases">
        <title>Massilia sp. RP-1-19 isolated from soil.</title>
        <authorList>
            <person name="Dahal R.H."/>
        </authorList>
    </citation>
    <scope>NUCLEOTIDE SEQUENCE [LARGE SCALE GENOMIC DNA]</scope>
    <source>
        <strain evidence="2 3">RP-1-19</strain>
    </source>
</reference>
<gene>
    <name evidence="2" type="ORF">HHL21_07505</name>
</gene>
<organism evidence="2 3">
    <name type="scientific">Massilia polaris</name>
    <dbReference type="NCBI Taxonomy" id="2728846"/>
    <lineage>
        <taxon>Bacteria</taxon>
        <taxon>Pseudomonadati</taxon>
        <taxon>Pseudomonadota</taxon>
        <taxon>Betaproteobacteria</taxon>
        <taxon>Burkholderiales</taxon>
        <taxon>Oxalobacteraceae</taxon>
        <taxon>Telluria group</taxon>
        <taxon>Massilia</taxon>
    </lineage>
</organism>
<sequence length="123" mass="13298">MLSPALEKIFKTPPWHATWRSRPFTVRTAVISRGRPGAADVFVTAADDILGLNAAQIAERLTIPSSPTGFRVIEFPTPQSGMASPVFRSAPGFIGGGRTLRGAREFVVPNQSLPLDSIIRTVR</sequence>
<keyword evidence="3" id="KW-1185">Reference proteome</keyword>
<dbReference type="InterPro" id="IPR029122">
    <property type="entry name" value="Ntox10"/>
</dbReference>
<evidence type="ECO:0000259" key="1">
    <source>
        <dbReference type="Pfam" id="PF15520"/>
    </source>
</evidence>
<proteinExistence type="predicted"/>
<evidence type="ECO:0000313" key="2">
    <source>
        <dbReference type="EMBL" id="NML60931.1"/>
    </source>
</evidence>
<feature type="domain" description="Novel toxin 10" evidence="1">
    <location>
        <begin position="33"/>
        <end position="122"/>
    </location>
</feature>